<dbReference type="AlphaFoldDB" id="A0A8I1H8J8"/>
<gene>
    <name evidence="1" type="ORF">JDA50_10070</name>
</gene>
<dbReference type="Gene3D" id="3.40.50.720">
    <property type="entry name" value="NAD(P)-binding Rossmann-like Domain"/>
    <property type="match status" value="1"/>
</dbReference>
<dbReference type="Pfam" id="PF00106">
    <property type="entry name" value="adh_short"/>
    <property type="match status" value="1"/>
</dbReference>
<accession>A0A8I1H8J8</accession>
<sequence>MIGFLELYNEQQIIIFGYGTGISQAVAHKFGKEGYKIGLVARNAEKLEKAILQLKTQGIEAYAFTSDLAVLEDIPNLVKCIKDQFGEIKNIHWNASHDIEGNILKTPPLELTKSFHIRVSSYIATVQACLGDLEKNHGSILSTNGIFAFDAVGIDLVAKEYSSLATTAAAQYKTTNLLAHSLADSNVYVSQVIVNGFVDGTPGAQDKSYTVHPETIAEQFWYLHQHKQETVSLCGEAIQAA</sequence>
<comment type="caution">
    <text evidence="1">The sequence shown here is derived from an EMBL/GenBank/DDBJ whole genome shotgun (WGS) entry which is preliminary data.</text>
</comment>
<name>A0A8I1H8J8_ACIPI</name>
<proteinExistence type="predicted"/>
<dbReference type="PANTHER" id="PTHR43431">
    <property type="entry name" value="OXIDOREDUCTASE, SHORT CHAIN DEHYDROGENASE/REDUCTASE FAMILY (AFU_ORTHOLOGUE AFUA_5G14000)"/>
    <property type="match status" value="1"/>
</dbReference>
<reference evidence="1" key="1">
    <citation type="submission" date="2020-12" db="EMBL/GenBank/DDBJ databases">
        <authorList>
            <person name="Chopjitt P."/>
        </authorList>
    </citation>
    <scope>NUCLEOTIDE SEQUENCE</scope>
    <source>
        <strain evidence="1">AP1</strain>
    </source>
</reference>
<organism evidence="1 2">
    <name type="scientific">Acinetobacter pittii</name>
    <name type="common">Acinetobacter genomosp. 3</name>
    <dbReference type="NCBI Taxonomy" id="48296"/>
    <lineage>
        <taxon>Bacteria</taxon>
        <taxon>Pseudomonadati</taxon>
        <taxon>Pseudomonadota</taxon>
        <taxon>Gammaproteobacteria</taxon>
        <taxon>Moraxellales</taxon>
        <taxon>Moraxellaceae</taxon>
        <taxon>Acinetobacter</taxon>
        <taxon>Acinetobacter calcoaceticus/baumannii complex</taxon>
    </lineage>
</organism>
<evidence type="ECO:0000313" key="1">
    <source>
        <dbReference type="EMBL" id="MBK1444773.1"/>
    </source>
</evidence>
<dbReference type="InterPro" id="IPR036291">
    <property type="entry name" value="NAD(P)-bd_dom_sf"/>
</dbReference>
<dbReference type="SUPFAM" id="SSF51735">
    <property type="entry name" value="NAD(P)-binding Rossmann-fold domains"/>
    <property type="match status" value="1"/>
</dbReference>
<dbReference type="InterPro" id="IPR002347">
    <property type="entry name" value="SDR_fam"/>
</dbReference>
<protein>
    <submittedName>
        <fullName evidence="1">SDR family NAD(P)-dependent oxidoreductase</fullName>
    </submittedName>
</protein>
<dbReference type="Proteomes" id="UP000660083">
    <property type="component" value="Unassembled WGS sequence"/>
</dbReference>
<dbReference type="EMBL" id="JAEFCT010000007">
    <property type="protein sequence ID" value="MBK1444773.1"/>
    <property type="molecule type" value="Genomic_DNA"/>
</dbReference>
<evidence type="ECO:0000313" key="2">
    <source>
        <dbReference type="Proteomes" id="UP000660083"/>
    </source>
</evidence>
<dbReference type="PANTHER" id="PTHR43431:SF7">
    <property type="entry name" value="OXIDOREDUCTASE, SHORT CHAIN DEHYDROGENASE_REDUCTASE FAMILY (AFU_ORTHOLOGUE AFUA_5G14000)"/>
    <property type="match status" value="1"/>
</dbReference>